<comment type="caution">
    <text evidence="2">The sequence shown here is derived from an EMBL/GenBank/DDBJ whole genome shotgun (WGS) entry which is preliminary data.</text>
</comment>
<accession>A0A851GHM8</accession>
<feature type="domain" description="DUF1638" evidence="1">
    <location>
        <begin position="38"/>
        <end position="214"/>
    </location>
</feature>
<dbReference type="Proteomes" id="UP000557872">
    <property type="component" value="Unassembled WGS sequence"/>
</dbReference>
<evidence type="ECO:0000313" key="2">
    <source>
        <dbReference type="EMBL" id="NWK54120.1"/>
    </source>
</evidence>
<keyword evidence="3" id="KW-1185">Reference proteome</keyword>
<dbReference type="Pfam" id="PF07796">
    <property type="entry name" value="DUF1638"/>
    <property type="match status" value="1"/>
</dbReference>
<evidence type="ECO:0000313" key="3">
    <source>
        <dbReference type="Proteomes" id="UP000557872"/>
    </source>
</evidence>
<gene>
    <name evidence="2" type="ORF">HW115_00735</name>
</gene>
<protein>
    <submittedName>
        <fullName evidence="2">DUF1638 domain-containing protein</fullName>
    </submittedName>
</protein>
<proteinExistence type="predicted"/>
<reference evidence="2 3" key="1">
    <citation type="submission" date="2020-07" db="EMBL/GenBank/DDBJ databases">
        <title>Roseicoccus Jingziensis gen. nov., sp. nov., isolated from coastal seawater.</title>
        <authorList>
            <person name="Feng X."/>
        </authorList>
    </citation>
    <scope>NUCLEOTIDE SEQUENCE [LARGE SCALE GENOMIC DNA]</scope>
    <source>
        <strain evidence="2 3">N1E253</strain>
    </source>
</reference>
<evidence type="ECO:0000259" key="1">
    <source>
        <dbReference type="Pfam" id="PF07796"/>
    </source>
</evidence>
<dbReference type="RefSeq" id="WP_178930664.1">
    <property type="nucleotide sequence ID" value="NZ_JACBAZ010000001.1"/>
</dbReference>
<sequence length="250" mass="28081">MESSSQARIALLACSVFEKEIPLVIKHHGSLERVHTRFFEMGLHDQPDILRQTLQDEIDALDELDGIGAIVLAYGLCGCGTTGLHSKKHTLIIPRAHDCITVFLGSKNRFSEHQSRCPGCMYYTPGWNRGRRVPGPDKLKAMRRELSPKFDAEDVDFLIESEQQAWSMHDTATYIDLGTNDADDEAQYAENCAQWLGWKFERLQGDPGLLRDLLTGPWPEDRFQTILPGHQLAHSADLSVMKSLPHGAKS</sequence>
<dbReference type="AlphaFoldDB" id="A0A851GHM8"/>
<dbReference type="InterPro" id="IPR012437">
    <property type="entry name" value="DUF1638"/>
</dbReference>
<dbReference type="EMBL" id="JACBAZ010000001">
    <property type="protein sequence ID" value="NWK54120.1"/>
    <property type="molecule type" value="Genomic_DNA"/>
</dbReference>
<name>A0A851GHM8_9BACT</name>
<organism evidence="2 3">
    <name type="scientific">Oceaniferula marina</name>
    <dbReference type="NCBI Taxonomy" id="2748318"/>
    <lineage>
        <taxon>Bacteria</taxon>
        <taxon>Pseudomonadati</taxon>
        <taxon>Verrucomicrobiota</taxon>
        <taxon>Verrucomicrobiia</taxon>
        <taxon>Verrucomicrobiales</taxon>
        <taxon>Verrucomicrobiaceae</taxon>
        <taxon>Oceaniferula</taxon>
    </lineage>
</organism>